<feature type="transmembrane region" description="Helical" evidence="1">
    <location>
        <begin position="61"/>
        <end position="81"/>
    </location>
</feature>
<dbReference type="InterPro" id="IPR032508">
    <property type="entry name" value="FecR_C"/>
</dbReference>
<dbReference type="PANTHER" id="PTHR30273">
    <property type="entry name" value="PERIPLASMIC SIGNAL SENSOR AND SIGMA FACTOR ACTIVATOR FECR-RELATED"/>
    <property type="match status" value="1"/>
</dbReference>
<dbReference type="InterPro" id="IPR012373">
    <property type="entry name" value="Ferrdict_sens_TM"/>
</dbReference>
<dbReference type="PANTHER" id="PTHR30273:SF2">
    <property type="entry name" value="PROTEIN FECR"/>
    <property type="match status" value="1"/>
</dbReference>
<dbReference type="RefSeq" id="WP_103003439.1">
    <property type="nucleotide sequence ID" value="NZ_NBAX01000005.1"/>
</dbReference>
<dbReference type="EMBL" id="NBAX01000005">
    <property type="protein sequence ID" value="PNP94725.1"/>
    <property type="molecule type" value="Genomic_DNA"/>
</dbReference>
<keyword evidence="1" id="KW-1133">Transmembrane helix</keyword>
<dbReference type="InterPro" id="IPR006860">
    <property type="entry name" value="FecR"/>
</dbReference>
<dbReference type="GO" id="GO:0016989">
    <property type="term" value="F:sigma factor antagonist activity"/>
    <property type="evidence" value="ECO:0007669"/>
    <property type="project" value="TreeGrafter"/>
</dbReference>
<reference evidence="4 5" key="1">
    <citation type="submission" date="2017-03" db="EMBL/GenBank/DDBJ databases">
        <authorList>
            <person name="Afonso C.L."/>
            <person name="Miller P.J."/>
            <person name="Scott M.A."/>
            <person name="Spackman E."/>
            <person name="Goraichik I."/>
            <person name="Dimitrov K.M."/>
            <person name="Suarez D.L."/>
            <person name="Swayne D.E."/>
        </authorList>
    </citation>
    <scope>NUCLEOTIDE SEQUENCE [LARGE SCALE GENOMIC DNA]</scope>
    <source>
        <strain evidence="4 5">DNF00076</strain>
    </source>
</reference>
<protein>
    <recommendedName>
        <fullName evidence="6">Anti-sigma factor</fullName>
    </recommendedName>
</protein>
<evidence type="ECO:0000256" key="1">
    <source>
        <dbReference type="SAM" id="Phobius"/>
    </source>
</evidence>
<dbReference type="Pfam" id="PF16344">
    <property type="entry name" value="FecR_C"/>
    <property type="match status" value="1"/>
</dbReference>
<keyword evidence="1" id="KW-0472">Membrane</keyword>
<proteinExistence type="predicted"/>
<feature type="domain" description="FecR protein" evidence="2">
    <location>
        <begin position="98"/>
        <end position="191"/>
    </location>
</feature>
<comment type="caution">
    <text evidence="4">The sequence shown here is derived from an EMBL/GenBank/DDBJ whole genome shotgun (WGS) entry which is preliminary data.</text>
</comment>
<evidence type="ECO:0000313" key="4">
    <source>
        <dbReference type="EMBL" id="PNP94725.1"/>
    </source>
</evidence>
<evidence type="ECO:0000313" key="5">
    <source>
        <dbReference type="Proteomes" id="UP000236634"/>
    </source>
</evidence>
<dbReference type="Pfam" id="PF04773">
    <property type="entry name" value="FecR"/>
    <property type="match status" value="1"/>
</dbReference>
<dbReference type="Gene3D" id="3.55.50.30">
    <property type="match status" value="1"/>
</dbReference>
<dbReference type="Gene3D" id="2.60.120.1440">
    <property type="match status" value="1"/>
</dbReference>
<evidence type="ECO:0000259" key="3">
    <source>
        <dbReference type="Pfam" id="PF16344"/>
    </source>
</evidence>
<organism evidence="4 5">
    <name type="scientific">Hoylesella timonensis</name>
    <dbReference type="NCBI Taxonomy" id="386414"/>
    <lineage>
        <taxon>Bacteria</taxon>
        <taxon>Pseudomonadati</taxon>
        <taxon>Bacteroidota</taxon>
        <taxon>Bacteroidia</taxon>
        <taxon>Bacteroidales</taxon>
        <taxon>Prevotellaceae</taxon>
        <taxon>Hoylesella</taxon>
    </lineage>
</organism>
<dbReference type="Proteomes" id="UP000236634">
    <property type="component" value="Unassembled WGS sequence"/>
</dbReference>
<sequence>MQPNSTKYTESTPKDDALRRLWNQDVSDISESEMSDALDVFRNRRTAYNRANRRKVRVLSIMKYAALFIAPIITAFVAWNYSAEYHVQETELTQFYVPEGKIDSLILSDNTCVKLDAGTSIIYPARFSNRTYNRNVYVNGKCHFAVAKDRMHPFVVNMGSLKVKVLGTHFTVDSYNEDDNITVTLEEGLVKVFDNKQSMTLKPNEQVVYNRRNGTMRKNTVDAMAYGAWVGGNVDFASQPLSVIVKTLERKYDVSITVAPDVNLGKRYTMNFKREEPVDRVLKVLSMISGNIAYKIDGRNIRLYLKNTTK</sequence>
<name>A0A2K0XJL5_9BACT</name>
<dbReference type="AlphaFoldDB" id="A0A2K0XJL5"/>
<feature type="domain" description="Protein FecR C-terminal" evidence="3">
    <location>
        <begin position="236"/>
        <end position="301"/>
    </location>
</feature>
<keyword evidence="1" id="KW-0812">Transmembrane</keyword>
<gene>
    <name evidence="4" type="ORF">BFS16_07555</name>
</gene>
<accession>A0A2K0XJL5</accession>
<dbReference type="PIRSF" id="PIRSF018266">
    <property type="entry name" value="FecR"/>
    <property type="match status" value="1"/>
</dbReference>
<evidence type="ECO:0008006" key="6">
    <source>
        <dbReference type="Google" id="ProtNLM"/>
    </source>
</evidence>
<evidence type="ECO:0000259" key="2">
    <source>
        <dbReference type="Pfam" id="PF04773"/>
    </source>
</evidence>